<dbReference type="OrthoDB" id="7021192at2"/>
<keyword evidence="4 5" id="KW-0472">Membrane</keyword>
<accession>N0B7Z0</accession>
<evidence type="ECO:0000313" key="7">
    <source>
        <dbReference type="Proteomes" id="UP000005952"/>
    </source>
</evidence>
<keyword evidence="7" id="KW-1185">Reference proteome</keyword>
<dbReference type="KEGG" id="hdt:HYPDE_37308"/>
<evidence type="ECO:0008006" key="8">
    <source>
        <dbReference type="Google" id="ProtNLM"/>
    </source>
</evidence>
<dbReference type="AlphaFoldDB" id="N0B7Z0"/>
<feature type="transmembrane region" description="Helical" evidence="5">
    <location>
        <begin position="48"/>
        <end position="68"/>
    </location>
</feature>
<dbReference type="InterPro" id="IPR012451">
    <property type="entry name" value="DUF1656"/>
</dbReference>
<evidence type="ECO:0000256" key="4">
    <source>
        <dbReference type="ARBA" id="ARBA00023136"/>
    </source>
</evidence>
<keyword evidence="1" id="KW-1003">Cell membrane</keyword>
<protein>
    <recommendedName>
        <fullName evidence="8">DUF1656 domain-containing protein</fullName>
    </recommendedName>
</protein>
<dbReference type="eggNOG" id="ENOG5033A7D">
    <property type="taxonomic scope" value="Bacteria"/>
</dbReference>
<evidence type="ECO:0000256" key="3">
    <source>
        <dbReference type="ARBA" id="ARBA00022989"/>
    </source>
</evidence>
<name>N0B7Z0_9HYPH</name>
<proteinExistence type="predicted"/>
<dbReference type="Proteomes" id="UP000005952">
    <property type="component" value="Chromosome"/>
</dbReference>
<evidence type="ECO:0000256" key="5">
    <source>
        <dbReference type="SAM" id="Phobius"/>
    </source>
</evidence>
<gene>
    <name evidence="6" type="ORF">HYPDE_37308</name>
</gene>
<keyword evidence="3 5" id="KW-1133">Transmembrane helix</keyword>
<reference evidence="6 7" key="1">
    <citation type="journal article" date="2013" name="Genome Announc.">
        <title>Genome sequences for three denitrifying bacterial strains isolated from a uranium- and nitrate-contaminated subsurface environment.</title>
        <authorList>
            <person name="Venkatramanan R."/>
            <person name="Prakash O."/>
            <person name="Woyke T."/>
            <person name="Chain P."/>
            <person name="Goodwin L.A."/>
            <person name="Watson D."/>
            <person name="Brooks S."/>
            <person name="Kostka J.E."/>
            <person name="Green S.J."/>
        </authorList>
    </citation>
    <scope>NUCLEOTIDE SEQUENCE [LARGE SCALE GENOMIC DNA]</scope>
    <source>
        <strain evidence="6 7">1NES1</strain>
    </source>
</reference>
<dbReference type="STRING" id="670307.HYPDE_37308"/>
<organism evidence="6 7">
    <name type="scientific">Hyphomicrobium denitrificans 1NES1</name>
    <dbReference type="NCBI Taxonomy" id="670307"/>
    <lineage>
        <taxon>Bacteria</taxon>
        <taxon>Pseudomonadati</taxon>
        <taxon>Pseudomonadota</taxon>
        <taxon>Alphaproteobacteria</taxon>
        <taxon>Hyphomicrobiales</taxon>
        <taxon>Hyphomicrobiaceae</taxon>
        <taxon>Hyphomicrobium</taxon>
    </lineage>
</organism>
<keyword evidence="2 5" id="KW-0812">Transmembrane</keyword>
<dbReference type="HOGENOM" id="CLU_188292_1_1_5"/>
<dbReference type="Pfam" id="PF07869">
    <property type="entry name" value="DUF1656"/>
    <property type="match status" value="1"/>
</dbReference>
<evidence type="ECO:0000313" key="6">
    <source>
        <dbReference type="EMBL" id="AGK59133.1"/>
    </source>
</evidence>
<evidence type="ECO:0000256" key="2">
    <source>
        <dbReference type="ARBA" id="ARBA00022692"/>
    </source>
</evidence>
<evidence type="ECO:0000256" key="1">
    <source>
        <dbReference type="ARBA" id="ARBA00022475"/>
    </source>
</evidence>
<feature type="transmembrane region" description="Helical" evidence="5">
    <location>
        <begin position="7"/>
        <end position="28"/>
    </location>
</feature>
<dbReference type="RefSeq" id="WP_015599149.1">
    <property type="nucleotide sequence ID" value="NC_021172.1"/>
</dbReference>
<dbReference type="EMBL" id="CP005587">
    <property type="protein sequence ID" value="AGK59133.1"/>
    <property type="molecule type" value="Genomic_DNA"/>
</dbReference>
<sequence length="69" mass="7779">MRGELDIYGVFIPSLLAWAIVGFVASIFVRRLLAKLGFYKYVWHRPLFDIALLVVLIGTVVMIANKVLA</sequence>